<feature type="domain" description="Myo-inositol-1-phosphate synthase GAPDH-like" evidence="16">
    <location>
        <begin position="303"/>
        <end position="416"/>
    </location>
</feature>
<proteinExistence type="inferred from homology"/>
<dbReference type="PANTHER" id="PTHR11510">
    <property type="entry name" value="MYO-INOSITOL-1 PHOSPHATE SYNTHASE"/>
    <property type="match status" value="1"/>
</dbReference>
<evidence type="ECO:0000256" key="14">
    <source>
        <dbReference type="ARBA" id="ARBA00023264"/>
    </source>
</evidence>
<keyword evidence="13" id="KW-0413">Isomerase</keyword>
<dbReference type="SUPFAM" id="SSF51735">
    <property type="entry name" value="NAD(P)-binding Rossmann-fold domains"/>
    <property type="match status" value="1"/>
</dbReference>
<evidence type="ECO:0000313" key="18">
    <source>
        <dbReference type="Proteomes" id="UP000594260"/>
    </source>
</evidence>
<dbReference type="EC" id="5.5.1.4" evidence="6"/>
<evidence type="ECO:0000256" key="12">
    <source>
        <dbReference type="ARBA" id="ARBA00023209"/>
    </source>
</evidence>
<dbReference type="InterPro" id="IPR002587">
    <property type="entry name" value="Myo-inos-1-P_Synthase"/>
</dbReference>
<dbReference type="OrthoDB" id="2887at2759"/>
<evidence type="ECO:0000256" key="7">
    <source>
        <dbReference type="ARBA" id="ARBA00022490"/>
    </source>
</evidence>
<dbReference type="Gene3D" id="3.40.50.720">
    <property type="entry name" value="NAD(P)-binding Rossmann-like Domain"/>
    <property type="match status" value="2"/>
</dbReference>
<evidence type="ECO:0000256" key="2">
    <source>
        <dbReference type="ARBA" id="ARBA00001911"/>
    </source>
</evidence>
<dbReference type="Proteomes" id="UP000594260">
    <property type="component" value="Unplaced"/>
</dbReference>
<dbReference type="FunCoup" id="A0A7M7KUY3">
    <property type="interactions" value="872"/>
</dbReference>
<dbReference type="InterPro" id="IPR036291">
    <property type="entry name" value="NAD(P)-bd_dom_sf"/>
</dbReference>
<dbReference type="FunFam" id="3.40.50.720:FF:000171">
    <property type="entry name" value="inositol-3-phosphate synthase 1"/>
    <property type="match status" value="1"/>
</dbReference>
<keyword evidence="14" id="KW-1208">Phospholipid metabolism</keyword>
<dbReference type="RefSeq" id="XP_022672374.1">
    <property type="nucleotide sequence ID" value="XM_022816639.1"/>
</dbReference>
<dbReference type="FunFam" id="3.30.360.10:FF:000055">
    <property type="entry name" value="Putative myo-inositol-1-phosphate synthase"/>
    <property type="match status" value="1"/>
</dbReference>
<dbReference type="CTD" id="35671"/>
<dbReference type="GO" id="GO:0008654">
    <property type="term" value="P:phospholipid biosynthetic process"/>
    <property type="evidence" value="ECO:0007669"/>
    <property type="project" value="UniProtKB-KW"/>
</dbReference>
<keyword evidence="9" id="KW-0398">Inositol biosynthesis</keyword>
<evidence type="ECO:0000256" key="5">
    <source>
        <dbReference type="ARBA" id="ARBA00010813"/>
    </source>
</evidence>
<dbReference type="UniPathway" id="UPA00823">
    <property type="reaction ID" value="UER00787"/>
</dbReference>
<evidence type="ECO:0000256" key="11">
    <source>
        <dbReference type="ARBA" id="ARBA00023098"/>
    </source>
</evidence>
<protein>
    <recommendedName>
        <fullName evidence="6">inositol-3-phosphate synthase</fullName>
        <ecNumber evidence="6">5.5.1.4</ecNumber>
    </recommendedName>
</protein>
<evidence type="ECO:0000256" key="10">
    <source>
        <dbReference type="ARBA" id="ARBA00023027"/>
    </source>
</evidence>
<comment type="catalytic activity">
    <reaction evidence="1">
        <text>D-glucose 6-phosphate = 1D-myo-inositol 3-phosphate</text>
        <dbReference type="Rhea" id="RHEA:10716"/>
        <dbReference type="ChEBI" id="CHEBI:58401"/>
        <dbReference type="ChEBI" id="CHEBI:61548"/>
        <dbReference type="EC" id="5.5.1.4"/>
    </reaction>
</comment>
<dbReference type="FunFam" id="3.40.50.720:FF:000069">
    <property type="entry name" value="Inositol-3-phosphate synthase 1"/>
    <property type="match status" value="1"/>
</dbReference>
<comment type="subcellular location">
    <subcellularLocation>
        <location evidence="3">Cytoplasm</location>
    </subcellularLocation>
</comment>
<dbReference type="GeneID" id="111255015"/>
<keyword evidence="8" id="KW-0444">Lipid biosynthesis</keyword>
<keyword evidence="18" id="KW-1185">Reference proteome</keyword>
<evidence type="ECO:0000313" key="17">
    <source>
        <dbReference type="EnsemblMetazoa" id="XP_022672374"/>
    </source>
</evidence>
<dbReference type="EnsemblMetazoa" id="XM_022816639">
    <property type="protein sequence ID" value="XP_022672374"/>
    <property type="gene ID" value="LOC111255015"/>
</dbReference>
<sequence length="545" mass="60878">MVIEVHSDRVKYSEEYIETEYSYQTTAVNKEGASVKCYPQTKEFVFRTTRKVPKTCLALVGWGGNNGSTVTAMILANRAKLQWNTKDGVRQANYWGSITQASTVGIGIDAQGHEVFVPMKDIVPMLDPNDLIVDGWDISKMNLAESMKRAKVLEWDVQRQLYDQMKVLVPRRAIYDPDFIAANQEARADNVYMGLRKKEEMEKIREDLRDMKKRCPNVIVLWTANTERFCAVQPGLNDTAANLLASIDRNESEISPSTLYAVACILEGVTYINGSPQNTFVPGLIELAEKNKVLVAGDDFKSGQTKLKSVLVDFLVSAGIKPVSIVSYNHLGNNDGFNLSAPAQFRSKEISKSNVVDDMVESNNLLYKPGEKPDHCVVIKYVPYVGDSKRAMDEYTSELAMGGRNTIVVHNTCEDSLLAAPIILDLVILAELCQRIQMRLKHQAEFSGFDPVLSILSYLCKAPLVPQGTPVVNALFKQRCCIENIIRACVGLAPNNNMLLEHKLRPEMRAEFYRVPAVETKPTIEKITKLKTHHVGRDVAAVRTA</sequence>
<evidence type="ECO:0000256" key="1">
    <source>
        <dbReference type="ARBA" id="ARBA00000113"/>
    </source>
</evidence>
<reference evidence="17" key="1">
    <citation type="submission" date="2021-01" db="UniProtKB">
        <authorList>
            <consortium name="EnsemblMetazoa"/>
        </authorList>
    </citation>
    <scope>IDENTIFICATION</scope>
</reference>
<comment type="cofactor">
    <cofactor evidence="2">
        <name>NAD(+)</name>
        <dbReference type="ChEBI" id="CHEBI:57540"/>
    </cofactor>
</comment>
<evidence type="ECO:0000259" key="16">
    <source>
        <dbReference type="Pfam" id="PF01658"/>
    </source>
</evidence>
<dbReference type="GO" id="GO:0006021">
    <property type="term" value="P:inositol biosynthetic process"/>
    <property type="evidence" value="ECO:0007669"/>
    <property type="project" value="UniProtKB-UniPathway"/>
</dbReference>
<keyword evidence="12" id="KW-0594">Phospholipid biosynthesis</keyword>
<dbReference type="Pfam" id="PF01658">
    <property type="entry name" value="Inos-1-P_synth"/>
    <property type="match status" value="1"/>
</dbReference>
<keyword evidence="7" id="KW-0963">Cytoplasm</keyword>
<keyword evidence="10" id="KW-0520">NAD</keyword>
<evidence type="ECO:0000256" key="15">
    <source>
        <dbReference type="ARBA" id="ARBA00025559"/>
    </source>
</evidence>
<organism evidence="17 18">
    <name type="scientific">Varroa destructor</name>
    <name type="common">Honeybee mite</name>
    <dbReference type="NCBI Taxonomy" id="109461"/>
    <lineage>
        <taxon>Eukaryota</taxon>
        <taxon>Metazoa</taxon>
        <taxon>Ecdysozoa</taxon>
        <taxon>Arthropoda</taxon>
        <taxon>Chelicerata</taxon>
        <taxon>Arachnida</taxon>
        <taxon>Acari</taxon>
        <taxon>Parasitiformes</taxon>
        <taxon>Mesostigmata</taxon>
        <taxon>Gamasina</taxon>
        <taxon>Dermanyssoidea</taxon>
        <taxon>Varroidae</taxon>
        <taxon>Varroa</taxon>
    </lineage>
</organism>
<evidence type="ECO:0000256" key="4">
    <source>
        <dbReference type="ARBA" id="ARBA00005117"/>
    </source>
</evidence>
<comment type="pathway">
    <text evidence="4">Polyol metabolism; myo-inositol biosynthesis; myo-inositol from D-glucose 6-phosphate: step 1/2.</text>
</comment>
<accession>A0A7M7KUY3</accession>
<dbReference type="KEGG" id="vde:111255015"/>
<evidence type="ECO:0000256" key="9">
    <source>
        <dbReference type="ARBA" id="ARBA00022550"/>
    </source>
</evidence>
<comment type="function">
    <text evidence="15">Key enzyme in myo-inositol biosynthesis pathway that catalyzes the conversion of glucose 6-phosphate to 1-myo-inositol 1-phosphate in a NAD-dependent manner. Rate-limiting enzyme in the synthesis of all inositol-containing compounds.</text>
</comment>
<dbReference type="AlphaFoldDB" id="A0A7M7KUY3"/>
<evidence type="ECO:0000256" key="13">
    <source>
        <dbReference type="ARBA" id="ARBA00023235"/>
    </source>
</evidence>
<comment type="similarity">
    <text evidence="5">Belongs to the myo-inositol 1-phosphate synthase family.</text>
</comment>
<dbReference type="InterPro" id="IPR013021">
    <property type="entry name" value="Myo-inos-1-P_Synthase_GAPDH"/>
</dbReference>
<dbReference type="Pfam" id="PF07994">
    <property type="entry name" value="NAD_binding_5"/>
    <property type="match status" value="1"/>
</dbReference>
<evidence type="ECO:0000256" key="8">
    <source>
        <dbReference type="ARBA" id="ARBA00022516"/>
    </source>
</evidence>
<keyword evidence="11" id="KW-0443">Lipid metabolism</keyword>
<dbReference type="OMA" id="VYVPMKE"/>
<dbReference type="SUPFAM" id="SSF55347">
    <property type="entry name" value="Glyceraldehyde-3-phosphate dehydrogenase-like, C-terminal domain"/>
    <property type="match status" value="1"/>
</dbReference>
<name>A0A7M7KUY3_VARDE</name>
<evidence type="ECO:0000256" key="6">
    <source>
        <dbReference type="ARBA" id="ARBA00012125"/>
    </source>
</evidence>
<dbReference type="GO" id="GO:0004512">
    <property type="term" value="F:inositol-3-phosphate synthase activity"/>
    <property type="evidence" value="ECO:0007669"/>
    <property type="project" value="UniProtKB-EC"/>
</dbReference>
<evidence type="ECO:0000256" key="3">
    <source>
        <dbReference type="ARBA" id="ARBA00004496"/>
    </source>
</evidence>
<dbReference type="GO" id="GO:0005737">
    <property type="term" value="C:cytoplasm"/>
    <property type="evidence" value="ECO:0007669"/>
    <property type="project" value="UniProtKB-SubCell"/>
</dbReference>
<dbReference type="PIRSF" id="PIRSF015578">
    <property type="entry name" value="Myoinos-ppht_syn"/>
    <property type="match status" value="1"/>
</dbReference>
<dbReference type="InParanoid" id="A0A7M7KUY3"/>